<dbReference type="EMBL" id="SLUN01000003">
    <property type="protein sequence ID" value="TCL75226.1"/>
    <property type="molecule type" value="Genomic_DNA"/>
</dbReference>
<dbReference type="PROSITE" id="PS01332">
    <property type="entry name" value="HTH_RRF2_1"/>
    <property type="match status" value="1"/>
</dbReference>
<accession>A0A4R1S791</accession>
<name>A0A4R1S791_HYDET</name>
<dbReference type="AlphaFoldDB" id="A0A4R1S791"/>
<dbReference type="PANTHER" id="PTHR33221">
    <property type="entry name" value="WINGED HELIX-TURN-HELIX TRANSCRIPTIONAL REGULATOR, RRF2 FAMILY"/>
    <property type="match status" value="1"/>
</dbReference>
<dbReference type="NCBIfam" id="TIGR00738">
    <property type="entry name" value="rrf2_super"/>
    <property type="match status" value="1"/>
</dbReference>
<protein>
    <submittedName>
        <fullName evidence="1">BadM/Rrf2 family transcriptional regulator</fullName>
    </submittedName>
</protein>
<dbReference type="GO" id="GO:0005829">
    <property type="term" value="C:cytosol"/>
    <property type="evidence" value="ECO:0007669"/>
    <property type="project" value="TreeGrafter"/>
</dbReference>
<proteinExistence type="predicted"/>
<sequence>MDQLSILLMEHLMRITQEGDYALRVVLYLCRLDAGTKIEAKIIADHERIPLRFLLKLLRKLSIAGIVQSYRGVGGGYALNKEPRQITLKDVIEAIEGPIYVNRCFYDSAFCSLNRTNTCDVHWALAKVQDRLLADLDGINFEMILQRNNPFD</sequence>
<dbReference type="InterPro" id="IPR036388">
    <property type="entry name" value="WH-like_DNA-bd_sf"/>
</dbReference>
<dbReference type="Pfam" id="PF02082">
    <property type="entry name" value="Rrf2"/>
    <property type="match status" value="1"/>
</dbReference>
<dbReference type="Gene3D" id="1.10.10.10">
    <property type="entry name" value="Winged helix-like DNA-binding domain superfamily/Winged helix DNA-binding domain"/>
    <property type="match status" value="1"/>
</dbReference>
<reference evidence="1 2" key="1">
    <citation type="submission" date="2019-03" db="EMBL/GenBank/DDBJ databases">
        <title>Genomic Encyclopedia of Type Strains, Phase IV (KMG-IV): sequencing the most valuable type-strain genomes for metagenomic binning, comparative biology and taxonomic classification.</title>
        <authorList>
            <person name="Goeker M."/>
        </authorList>
    </citation>
    <scope>NUCLEOTIDE SEQUENCE [LARGE SCALE GENOMIC DNA]</scope>
    <source>
        <strain evidence="1 2">LX-B</strain>
    </source>
</reference>
<dbReference type="InterPro" id="IPR030489">
    <property type="entry name" value="TR_Rrf2-type_CS"/>
</dbReference>
<comment type="caution">
    <text evidence="1">The sequence shown here is derived from an EMBL/GenBank/DDBJ whole genome shotgun (WGS) entry which is preliminary data.</text>
</comment>
<dbReference type="PROSITE" id="PS51197">
    <property type="entry name" value="HTH_RRF2_2"/>
    <property type="match status" value="1"/>
</dbReference>
<dbReference type="GO" id="GO:0003700">
    <property type="term" value="F:DNA-binding transcription factor activity"/>
    <property type="evidence" value="ECO:0007669"/>
    <property type="project" value="TreeGrafter"/>
</dbReference>
<keyword evidence="2" id="KW-1185">Reference proteome</keyword>
<dbReference type="SUPFAM" id="SSF46785">
    <property type="entry name" value="Winged helix' DNA-binding domain"/>
    <property type="match status" value="1"/>
</dbReference>
<organism evidence="1 2">
    <name type="scientific">Hydrogenispora ethanolica</name>
    <dbReference type="NCBI Taxonomy" id="1082276"/>
    <lineage>
        <taxon>Bacteria</taxon>
        <taxon>Bacillati</taxon>
        <taxon>Bacillota</taxon>
        <taxon>Hydrogenispora</taxon>
    </lineage>
</organism>
<evidence type="ECO:0000313" key="1">
    <source>
        <dbReference type="EMBL" id="TCL75226.1"/>
    </source>
</evidence>
<dbReference type="InterPro" id="IPR036390">
    <property type="entry name" value="WH_DNA-bd_sf"/>
</dbReference>
<dbReference type="InterPro" id="IPR000944">
    <property type="entry name" value="Tscrpt_reg_Rrf2"/>
</dbReference>
<gene>
    <name evidence="1" type="ORF">EDC14_1003158</name>
</gene>
<dbReference type="PANTHER" id="PTHR33221:SF2">
    <property type="entry name" value="TRANSCRIPTIONAL REGULATOR"/>
    <property type="match status" value="1"/>
</dbReference>
<evidence type="ECO:0000313" key="2">
    <source>
        <dbReference type="Proteomes" id="UP000295008"/>
    </source>
</evidence>
<dbReference type="Proteomes" id="UP000295008">
    <property type="component" value="Unassembled WGS sequence"/>
</dbReference>